<sequence>MSSAKRLRGRGPDRTIVRVGKLGSGGHRWRAFVVALVVTGLLVGFRVSIASGSAAEAQDRCARFAAVSNAREAGVDGASGRAVLVIGDSWSVGLGLADPSRSWPAQLSGDQVRVDGFSGSGYAATASRCAGASFAQRARQAARRDYDLVVVEGGLNDFDRPSAEVRSGVRAVLAAFEGTPVVLVGPASAPARRRGVPRIDALLAAEAARAGARYVSTKDLALAYLPDRLHLTPEGHQQFGEFVATAIARRP</sequence>
<comment type="caution">
    <text evidence="2">The sequence shown here is derived from an EMBL/GenBank/DDBJ whole genome shotgun (WGS) entry which is preliminary data.</text>
</comment>
<dbReference type="Gene3D" id="3.40.50.1110">
    <property type="entry name" value="SGNH hydrolase"/>
    <property type="match status" value="1"/>
</dbReference>
<evidence type="ECO:0000259" key="1">
    <source>
        <dbReference type="Pfam" id="PF13472"/>
    </source>
</evidence>
<accession>A0A3A5H6Z5</accession>
<evidence type="ECO:0000313" key="3">
    <source>
        <dbReference type="Proteomes" id="UP000276542"/>
    </source>
</evidence>
<gene>
    <name evidence="2" type="ORF">D4739_09630</name>
</gene>
<dbReference type="Proteomes" id="UP000276542">
    <property type="component" value="Unassembled WGS sequence"/>
</dbReference>
<dbReference type="GO" id="GO:0016787">
    <property type="term" value="F:hydrolase activity"/>
    <property type="evidence" value="ECO:0007669"/>
    <property type="project" value="UniProtKB-KW"/>
</dbReference>
<dbReference type="EMBL" id="QYRP01000002">
    <property type="protein sequence ID" value="RJS46446.1"/>
    <property type="molecule type" value="Genomic_DNA"/>
</dbReference>
<evidence type="ECO:0000313" key="2">
    <source>
        <dbReference type="EMBL" id="RJS46446.1"/>
    </source>
</evidence>
<keyword evidence="3" id="KW-1185">Reference proteome</keyword>
<reference evidence="3" key="1">
    <citation type="submission" date="2018-09" db="EMBL/GenBank/DDBJ databases">
        <authorList>
            <person name="Zhu H."/>
        </authorList>
    </citation>
    <scope>NUCLEOTIDE SEQUENCE [LARGE SCALE GENOMIC DNA]</scope>
    <source>
        <strain evidence="3">K1W22B-1</strain>
    </source>
</reference>
<feature type="domain" description="SGNH hydrolase-type esterase" evidence="1">
    <location>
        <begin position="85"/>
        <end position="237"/>
    </location>
</feature>
<dbReference type="AlphaFoldDB" id="A0A3A5H6Z5"/>
<proteinExistence type="predicted"/>
<protein>
    <submittedName>
        <fullName evidence="2">SGNH/GDSL hydrolase family protein</fullName>
    </submittedName>
</protein>
<dbReference type="Pfam" id="PF13472">
    <property type="entry name" value="Lipase_GDSL_2"/>
    <property type="match status" value="1"/>
</dbReference>
<organism evidence="2 3">
    <name type="scientific">Nocardioides cavernaquae</name>
    <dbReference type="NCBI Taxonomy" id="2321396"/>
    <lineage>
        <taxon>Bacteria</taxon>
        <taxon>Bacillati</taxon>
        <taxon>Actinomycetota</taxon>
        <taxon>Actinomycetes</taxon>
        <taxon>Propionibacteriales</taxon>
        <taxon>Nocardioidaceae</taxon>
        <taxon>Nocardioides</taxon>
    </lineage>
</organism>
<name>A0A3A5H6Z5_9ACTN</name>
<dbReference type="CDD" id="cd00229">
    <property type="entry name" value="SGNH_hydrolase"/>
    <property type="match status" value="1"/>
</dbReference>
<dbReference type="SUPFAM" id="SSF52266">
    <property type="entry name" value="SGNH hydrolase"/>
    <property type="match status" value="1"/>
</dbReference>
<dbReference type="InterPro" id="IPR013830">
    <property type="entry name" value="SGNH_hydro"/>
</dbReference>
<keyword evidence="2" id="KW-0378">Hydrolase</keyword>
<dbReference type="InterPro" id="IPR036514">
    <property type="entry name" value="SGNH_hydro_sf"/>
</dbReference>
<dbReference type="OrthoDB" id="3786280at2"/>